<evidence type="ECO:0000256" key="4">
    <source>
        <dbReference type="ARBA" id="ARBA00022989"/>
    </source>
</evidence>
<dbReference type="OrthoDB" id="6210130at2"/>
<keyword evidence="5 7" id="KW-0472">Membrane</keyword>
<dbReference type="InterPro" id="IPR003856">
    <property type="entry name" value="LPS_length_determ_N"/>
</dbReference>
<dbReference type="AlphaFoldDB" id="A0A4Y3HTJ0"/>
<evidence type="ECO:0000256" key="6">
    <source>
        <dbReference type="SAM" id="Coils"/>
    </source>
</evidence>
<reference evidence="9 10" key="1">
    <citation type="submission" date="2019-06" db="EMBL/GenBank/DDBJ databases">
        <title>Whole genome shotgun sequence of Vibrio inusitatus NBRC 102082.</title>
        <authorList>
            <person name="Hosoyama A."/>
            <person name="Uohara A."/>
            <person name="Ohji S."/>
            <person name="Ichikawa N."/>
        </authorList>
    </citation>
    <scope>NUCLEOTIDE SEQUENCE [LARGE SCALE GENOMIC DNA]</scope>
    <source>
        <strain evidence="9 10">NBRC 102082</strain>
    </source>
</reference>
<protein>
    <submittedName>
        <fullName evidence="9">Chain-length determining protein</fullName>
    </submittedName>
</protein>
<dbReference type="InterPro" id="IPR050445">
    <property type="entry name" value="Bact_polysacc_biosynth/exp"/>
</dbReference>
<keyword evidence="6" id="KW-0175">Coiled coil</keyword>
<comment type="caution">
    <text evidence="9">The sequence shown here is derived from an EMBL/GenBank/DDBJ whole genome shotgun (WGS) entry which is preliminary data.</text>
</comment>
<feature type="domain" description="Polysaccharide chain length determinant N-terminal" evidence="8">
    <location>
        <begin position="11"/>
        <end position="93"/>
    </location>
</feature>
<feature type="transmembrane region" description="Helical" evidence="7">
    <location>
        <begin position="424"/>
        <end position="445"/>
    </location>
</feature>
<evidence type="ECO:0000256" key="3">
    <source>
        <dbReference type="ARBA" id="ARBA00022692"/>
    </source>
</evidence>
<dbReference type="Pfam" id="PF02706">
    <property type="entry name" value="Wzz"/>
    <property type="match status" value="1"/>
</dbReference>
<accession>A0A4Y3HTJ0</accession>
<keyword evidence="3 7" id="KW-0812">Transmembrane</keyword>
<evidence type="ECO:0000256" key="1">
    <source>
        <dbReference type="ARBA" id="ARBA00004651"/>
    </source>
</evidence>
<evidence type="ECO:0000313" key="9">
    <source>
        <dbReference type="EMBL" id="GEA50325.1"/>
    </source>
</evidence>
<dbReference type="PANTHER" id="PTHR32309">
    <property type="entry name" value="TYROSINE-PROTEIN KINASE"/>
    <property type="match status" value="1"/>
</dbReference>
<keyword evidence="2" id="KW-1003">Cell membrane</keyword>
<name>A0A4Y3HTJ0_9VIBR</name>
<evidence type="ECO:0000256" key="2">
    <source>
        <dbReference type="ARBA" id="ARBA00022475"/>
    </source>
</evidence>
<evidence type="ECO:0000259" key="8">
    <source>
        <dbReference type="Pfam" id="PF02706"/>
    </source>
</evidence>
<evidence type="ECO:0000256" key="5">
    <source>
        <dbReference type="ARBA" id="ARBA00023136"/>
    </source>
</evidence>
<organism evidence="9 10">
    <name type="scientific">Vibrio inusitatus NBRC 102082</name>
    <dbReference type="NCBI Taxonomy" id="1219070"/>
    <lineage>
        <taxon>Bacteria</taxon>
        <taxon>Pseudomonadati</taxon>
        <taxon>Pseudomonadota</taxon>
        <taxon>Gammaproteobacteria</taxon>
        <taxon>Vibrionales</taxon>
        <taxon>Vibrionaceae</taxon>
        <taxon>Vibrio</taxon>
    </lineage>
</organism>
<sequence length="474" mass="53478">MIELKLRIAGLIVSSWRRRWVILLPALILPIVAIGVSKLAPTKYKAHTSMLIQETAKMNPFLQDLAVSTMLNDRLNAVKTLLKSRHVLSTVALELGLIDENSSDYEKDQVMAKIAANLNVVQQGKDLLKIEYSASSPIGMKALLESVSRHFIEQLLAPERSSIRDSSTFLNEHIEKRFSDLQNAEQKLAEYTNVHSSLTPEIRSQSYARIAVLKQSLAEKEAELFGVERSLNTLDQQLSSTNPVVGRIEDKIIEIRSDLTLLQARYTKNHSSVQAKKRELNRLEQERELLLNTKQPTLDTDQLRNMASSQDLNNLTTIQPLLMSQLQNLQQVQSRFEALTEETARLTTMITELEQKTQGYGDNVKEIYSLQRDVEMKRQLYEELVQRYEMAQLTGALGVFEENKRVKIIDLPFTPSFPSNWPTIIYFVVGLIGGLGLGVGLAVLLELFDTTLRNKADVESITSIPVIAIAPQHS</sequence>
<evidence type="ECO:0000313" key="10">
    <source>
        <dbReference type="Proteomes" id="UP000318717"/>
    </source>
</evidence>
<dbReference type="EMBL" id="BJLF01000004">
    <property type="protein sequence ID" value="GEA50325.1"/>
    <property type="molecule type" value="Genomic_DNA"/>
</dbReference>
<dbReference type="RefSeq" id="WP_141344717.1">
    <property type="nucleotide sequence ID" value="NZ_BJLF01000004.1"/>
</dbReference>
<dbReference type="Proteomes" id="UP000318717">
    <property type="component" value="Unassembled WGS sequence"/>
</dbReference>
<proteinExistence type="predicted"/>
<keyword evidence="10" id="KW-1185">Reference proteome</keyword>
<evidence type="ECO:0000256" key="7">
    <source>
        <dbReference type="SAM" id="Phobius"/>
    </source>
</evidence>
<gene>
    <name evidence="9" type="ORF">VIN01S_11290</name>
</gene>
<comment type="subcellular location">
    <subcellularLocation>
        <location evidence="1">Cell membrane</location>
        <topology evidence="1">Multi-pass membrane protein</topology>
    </subcellularLocation>
</comment>
<dbReference type="PANTHER" id="PTHR32309:SF31">
    <property type="entry name" value="CAPSULAR EXOPOLYSACCHARIDE FAMILY"/>
    <property type="match status" value="1"/>
</dbReference>
<dbReference type="GO" id="GO:0005886">
    <property type="term" value="C:plasma membrane"/>
    <property type="evidence" value="ECO:0007669"/>
    <property type="project" value="UniProtKB-SubCell"/>
</dbReference>
<keyword evidence="4 7" id="KW-1133">Transmembrane helix</keyword>
<feature type="coiled-coil region" evidence="6">
    <location>
        <begin position="322"/>
        <end position="356"/>
    </location>
</feature>
<feature type="transmembrane region" description="Helical" evidence="7">
    <location>
        <begin position="20"/>
        <end position="40"/>
    </location>
</feature>